<evidence type="ECO:0000313" key="4">
    <source>
        <dbReference type="Proteomes" id="UP000026915"/>
    </source>
</evidence>
<dbReference type="EMBL" id="CM001881">
    <property type="protein sequence ID" value="EOY23451.1"/>
    <property type="molecule type" value="Genomic_DNA"/>
</dbReference>
<proteinExistence type="predicted"/>
<feature type="compositionally biased region" description="Low complexity" evidence="2">
    <location>
        <begin position="519"/>
        <end position="532"/>
    </location>
</feature>
<feature type="region of interest" description="Disordered" evidence="2">
    <location>
        <begin position="272"/>
        <end position="339"/>
    </location>
</feature>
<feature type="compositionally biased region" description="Polar residues" evidence="2">
    <location>
        <begin position="311"/>
        <end position="339"/>
    </location>
</feature>
<name>A0A061G1I8_THECC</name>
<dbReference type="STRING" id="3641.A0A061G1I8"/>
<evidence type="ECO:0000256" key="2">
    <source>
        <dbReference type="SAM" id="MobiDB-lite"/>
    </source>
</evidence>
<evidence type="ECO:0000256" key="1">
    <source>
        <dbReference type="SAM" id="Coils"/>
    </source>
</evidence>
<reference evidence="3 4" key="1">
    <citation type="journal article" date="2013" name="Genome Biol.">
        <title>The genome sequence of the most widely cultivated cacao type and its use to identify candidate genes regulating pod color.</title>
        <authorList>
            <person name="Motamayor J.C."/>
            <person name="Mockaitis K."/>
            <person name="Schmutz J."/>
            <person name="Haiminen N."/>
            <person name="Iii D.L."/>
            <person name="Cornejo O."/>
            <person name="Findley S.D."/>
            <person name="Zheng P."/>
            <person name="Utro F."/>
            <person name="Royaert S."/>
            <person name="Saski C."/>
            <person name="Jenkins J."/>
            <person name="Podicheti R."/>
            <person name="Zhao M."/>
            <person name="Scheffler B.E."/>
            <person name="Stack J.C."/>
            <person name="Feltus F.A."/>
            <person name="Mustiga G.M."/>
            <person name="Amores F."/>
            <person name="Phillips W."/>
            <person name="Marelli J.P."/>
            <person name="May G.D."/>
            <person name="Shapiro H."/>
            <person name="Ma J."/>
            <person name="Bustamante C.D."/>
            <person name="Schnell R.J."/>
            <person name="Main D."/>
            <person name="Gilbert D."/>
            <person name="Parida L."/>
            <person name="Kuhn D.N."/>
        </authorList>
    </citation>
    <scope>NUCLEOTIDE SEQUENCE [LARGE SCALE GENOMIC DNA]</scope>
    <source>
        <strain evidence="4">cv. Matina 1-6</strain>
    </source>
</reference>
<dbReference type="HOGENOM" id="CLU_470443_0_0_1"/>
<feature type="compositionally biased region" description="Basic and acidic residues" evidence="2">
    <location>
        <begin position="452"/>
        <end position="466"/>
    </location>
</feature>
<dbReference type="Proteomes" id="UP000026915">
    <property type="component" value="Chromosome 3"/>
</dbReference>
<dbReference type="PANTHER" id="PTHR34380">
    <property type="entry name" value="BNAA03G12380D PROTEIN"/>
    <property type="match status" value="1"/>
</dbReference>
<sequence>MMETNLEEVEGKVRTSEIVCNGEVGNCRCCELEERSRKAEARCVELELEAQKRKSEFEALETKFRTLEAVKLALENEIKVLKSQNHEFCPLIGHSDNENLVGHGGKAVMEGVVDLTEENDEEDKVFKLMTENSVLECEKSEAEVWKQKFKELESLTLLLRKSLVLKSAEQPFDGKKSDGNCDIVACGNKTSEAIESKDGSLVENSLNDMTAIVKAVGFMDSGSTLISPGKGAGNLQPAGTPFSDTPCKHFTSDEGDYSRLQNGKQVKRHLAFQEERSPSKQMAPSTPNGAKTASVSIIDIHDSDDEPDLAPSTNKQEYSKGNISNNNELDGTVGSENQNMTIGGQKLEEQVGSCEDNVPFISVSKRKRALNIVTSDTENDDDDNVPIGRLRRMRCEEVVSDQTSIKAKGCAVADIPPGIDNVGSTVTPRKRRLVSLRQSERKTGVKNYSSKKTSENECSKGITKTEDIEDDSSEAIGSDGESDSLNGFIVDDSAIADGDNGCSESQGGSDCNNAHSGSEDVSSGSSACSGSKDVSDDEVDFDVILSQLKRNKDRKSDWKFEGELLAAFGKDLELCMKAVCALYRQQTSGEKLWKATLLQNQRGFSKFDAHRGCTLAEFLTDGDPQGDLKKSVRELQAYDSNAVELCRDLATRYSKQLFQIYNSKEDPYFRPSDCPATN</sequence>
<dbReference type="AlphaFoldDB" id="A0A061G1I8"/>
<protein>
    <submittedName>
        <fullName evidence="3">Uncharacterized protein isoform 1</fullName>
    </submittedName>
</protein>
<dbReference type="PANTHER" id="PTHR34380:SF1">
    <property type="entry name" value="OS01G0221300 PROTEIN"/>
    <property type="match status" value="1"/>
</dbReference>
<gene>
    <name evidence="3" type="ORF">TCM_015342</name>
</gene>
<dbReference type="InParanoid" id="A0A061G1I8"/>
<feature type="coiled-coil region" evidence="1">
    <location>
        <begin position="36"/>
        <end position="84"/>
    </location>
</feature>
<keyword evidence="4" id="KW-1185">Reference proteome</keyword>
<organism evidence="3 4">
    <name type="scientific">Theobroma cacao</name>
    <name type="common">Cacao</name>
    <name type="synonym">Cocoa</name>
    <dbReference type="NCBI Taxonomy" id="3641"/>
    <lineage>
        <taxon>Eukaryota</taxon>
        <taxon>Viridiplantae</taxon>
        <taxon>Streptophyta</taxon>
        <taxon>Embryophyta</taxon>
        <taxon>Tracheophyta</taxon>
        <taxon>Spermatophyta</taxon>
        <taxon>Magnoliopsida</taxon>
        <taxon>eudicotyledons</taxon>
        <taxon>Gunneridae</taxon>
        <taxon>Pentapetalae</taxon>
        <taxon>rosids</taxon>
        <taxon>malvids</taxon>
        <taxon>Malvales</taxon>
        <taxon>Malvaceae</taxon>
        <taxon>Byttnerioideae</taxon>
        <taxon>Theobroma</taxon>
    </lineage>
</organism>
<feature type="region of interest" description="Disordered" evidence="2">
    <location>
        <begin position="499"/>
        <end position="535"/>
    </location>
</feature>
<feature type="compositionally biased region" description="Polar residues" evidence="2">
    <location>
        <begin position="502"/>
        <end position="515"/>
    </location>
</feature>
<accession>A0A061G1I8</accession>
<keyword evidence="1" id="KW-0175">Coiled coil</keyword>
<dbReference type="Gramene" id="EOY23452">
    <property type="protein sequence ID" value="EOY23452"/>
    <property type="gene ID" value="TCM_015342"/>
</dbReference>
<dbReference type="EMBL" id="CM001881">
    <property type="protein sequence ID" value="EOY23452.1"/>
    <property type="molecule type" value="Genomic_DNA"/>
</dbReference>
<dbReference type="eggNOG" id="ENOG502QVGB">
    <property type="taxonomic scope" value="Eukaryota"/>
</dbReference>
<dbReference type="FunCoup" id="A0A061G1I8">
    <property type="interactions" value="21"/>
</dbReference>
<feature type="region of interest" description="Disordered" evidence="2">
    <location>
        <begin position="436"/>
        <end position="487"/>
    </location>
</feature>
<dbReference type="OMA" id="NITHCHT"/>
<dbReference type="Gramene" id="EOY23451">
    <property type="protein sequence ID" value="EOY23451"/>
    <property type="gene ID" value="TCM_015342"/>
</dbReference>
<feature type="compositionally biased region" description="Polar residues" evidence="2">
    <location>
        <begin position="279"/>
        <end position="293"/>
    </location>
</feature>
<evidence type="ECO:0000313" key="3">
    <source>
        <dbReference type="EMBL" id="EOY23451.1"/>
    </source>
</evidence>